<organism evidence="1 2">
    <name type="scientific">Candidatus Nitrotoga fabula</name>
    <dbReference type="NCBI Taxonomy" id="2182327"/>
    <lineage>
        <taxon>Bacteria</taxon>
        <taxon>Pseudomonadati</taxon>
        <taxon>Pseudomonadota</taxon>
        <taxon>Betaproteobacteria</taxon>
        <taxon>Nitrosomonadales</taxon>
        <taxon>Gallionellaceae</taxon>
        <taxon>Candidatus Nitrotoga</taxon>
    </lineage>
</organism>
<reference evidence="1" key="1">
    <citation type="submission" date="2021-02" db="EMBL/GenBank/DDBJ databases">
        <authorList>
            <person name="Han P."/>
        </authorList>
    </citation>
    <scope>NUCLEOTIDE SEQUENCE</scope>
    <source>
        <strain evidence="1">Candidatus Nitrotoga sp. ZN8</strain>
    </source>
</reference>
<sequence>MLGINFLKTRETEYSPRVLVWD</sequence>
<accession>A0A916BE10</accession>
<comment type="caution">
    <text evidence="1">The sequence shown here is derived from an EMBL/GenBank/DDBJ whole genome shotgun (WGS) entry which is preliminary data.</text>
</comment>
<protein>
    <submittedName>
        <fullName evidence="1">Uncharacterized protein</fullName>
    </submittedName>
</protein>
<evidence type="ECO:0000313" key="2">
    <source>
        <dbReference type="Proteomes" id="UP000675882"/>
    </source>
</evidence>
<dbReference type="EMBL" id="CAJNBL010000041">
    <property type="protein sequence ID" value="CAE6734432.1"/>
    <property type="molecule type" value="Genomic_DNA"/>
</dbReference>
<gene>
    <name evidence="1" type="ORF">NTGZN8_60058</name>
</gene>
<dbReference type="Proteomes" id="UP000675882">
    <property type="component" value="Unassembled WGS sequence"/>
</dbReference>
<evidence type="ECO:0000313" key="1">
    <source>
        <dbReference type="EMBL" id="CAE6734432.1"/>
    </source>
</evidence>
<proteinExistence type="predicted"/>
<keyword evidence="2" id="KW-1185">Reference proteome</keyword>
<dbReference type="AlphaFoldDB" id="A0A916BE10"/>
<name>A0A916BE10_9PROT</name>